<protein>
    <submittedName>
        <fullName evidence="3">Glycosyltransferase</fullName>
    </submittedName>
</protein>
<dbReference type="Gene3D" id="3.90.550.10">
    <property type="entry name" value="Spore Coat Polysaccharide Biosynthesis Protein SpsA, Chain A"/>
    <property type="match status" value="1"/>
</dbReference>
<keyword evidence="3" id="KW-0808">Transferase</keyword>
<feature type="repeat" description="TPR" evidence="1">
    <location>
        <begin position="322"/>
        <end position="355"/>
    </location>
</feature>
<dbReference type="CDD" id="cd02511">
    <property type="entry name" value="Beta4Glucosyltransferase"/>
    <property type="match status" value="1"/>
</dbReference>
<dbReference type="InterPro" id="IPR011990">
    <property type="entry name" value="TPR-like_helical_dom_sf"/>
</dbReference>
<dbReference type="SMART" id="SM00028">
    <property type="entry name" value="TPR"/>
    <property type="match status" value="4"/>
</dbReference>
<dbReference type="PROSITE" id="PS50005">
    <property type="entry name" value="TPR"/>
    <property type="match status" value="1"/>
</dbReference>
<dbReference type="OrthoDB" id="9815923at2"/>
<keyword evidence="4" id="KW-1185">Reference proteome</keyword>
<dbReference type="PANTHER" id="PTHR43630:SF2">
    <property type="entry name" value="GLYCOSYLTRANSFERASE"/>
    <property type="match status" value="1"/>
</dbReference>
<accession>A0A559J882</accession>
<dbReference type="InterPro" id="IPR019734">
    <property type="entry name" value="TPR_rpt"/>
</dbReference>
<organism evidence="3 4">
    <name type="scientific">Cohnella terricola</name>
    <dbReference type="NCBI Taxonomy" id="1289167"/>
    <lineage>
        <taxon>Bacteria</taxon>
        <taxon>Bacillati</taxon>
        <taxon>Bacillota</taxon>
        <taxon>Bacilli</taxon>
        <taxon>Bacillales</taxon>
        <taxon>Paenibacillaceae</taxon>
        <taxon>Cohnella</taxon>
    </lineage>
</organism>
<keyword evidence="1" id="KW-0802">TPR repeat</keyword>
<reference evidence="3 4" key="1">
    <citation type="submission" date="2019-07" db="EMBL/GenBank/DDBJ databases">
        <authorList>
            <person name="Kim J."/>
        </authorList>
    </citation>
    <scope>NUCLEOTIDE SEQUENCE [LARGE SCALE GENOMIC DNA]</scope>
    <source>
        <strain evidence="3 4">G13</strain>
    </source>
</reference>
<evidence type="ECO:0000313" key="3">
    <source>
        <dbReference type="EMBL" id="TVX96100.1"/>
    </source>
</evidence>
<evidence type="ECO:0000256" key="1">
    <source>
        <dbReference type="PROSITE-ProRule" id="PRU00339"/>
    </source>
</evidence>
<dbReference type="InterPro" id="IPR001173">
    <property type="entry name" value="Glyco_trans_2-like"/>
</dbReference>
<proteinExistence type="predicted"/>
<dbReference type="InterPro" id="IPR029044">
    <property type="entry name" value="Nucleotide-diphossugar_trans"/>
</dbReference>
<dbReference type="SUPFAM" id="SSF48452">
    <property type="entry name" value="TPR-like"/>
    <property type="match status" value="2"/>
</dbReference>
<dbReference type="EMBL" id="VNJJ01000018">
    <property type="protein sequence ID" value="TVX96100.1"/>
    <property type="molecule type" value="Genomic_DNA"/>
</dbReference>
<dbReference type="RefSeq" id="WP_144706560.1">
    <property type="nucleotide sequence ID" value="NZ_VNJJ01000018.1"/>
</dbReference>
<dbReference type="Proteomes" id="UP000316330">
    <property type="component" value="Unassembled WGS sequence"/>
</dbReference>
<comment type="caution">
    <text evidence="3">The sequence shown here is derived from an EMBL/GenBank/DDBJ whole genome shotgun (WGS) entry which is preliminary data.</text>
</comment>
<dbReference type="GO" id="GO:0016740">
    <property type="term" value="F:transferase activity"/>
    <property type="evidence" value="ECO:0007669"/>
    <property type="project" value="UniProtKB-KW"/>
</dbReference>
<dbReference type="PANTHER" id="PTHR43630">
    <property type="entry name" value="POLY-BETA-1,6-N-ACETYL-D-GLUCOSAMINE SYNTHASE"/>
    <property type="match status" value="1"/>
</dbReference>
<dbReference type="Gene3D" id="1.25.40.10">
    <property type="entry name" value="Tetratricopeptide repeat domain"/>
    <property type="match status" value="1"/>
</dbReference>
<dbReference type="AlphaFoldDB" id="A0A559J882"/>
<evidence type="ECO:0000313" key="4">
    <source>
        <dbReference type="Proteomes" id="UP000316330"/>
    </source>
</evidence>
<feature type="domain" description="Glycosyltransferase 2-like" evidence="2">
    <location>
        <begin position="5"/>
        <end position="101"/>
    </location>
</feature>
<gene>
    <name evidence="3" type="ORF">FPZ45_21995</name>
</gene>
<evidence type="ECO:0000259" key="2">
    <source>
        <dbReference type="Pfam" id="PF00535"/>
    </source>
</evidence>
<name>A0A559J882_9BACL</name>
<sequence length="634" mass="72592">MNLISLCMIVRDEEKLLSRCLESVQSLVDEIIIVDTGSVDRTKEIALRYTDRVYDFEWTNDFSAARNESIRYATGKWILVLDADEYVQKLDEHKLRHFLTDYHLSGPTGFILNIMNFTGSGFDETQMIKSTGVRLFSNSFGISYAQPIHEQLISNQDELRLVSLSLSVFHSGYTNDIVKEKNKSQRNRSILDHLSIDENPYHQFVLGNEQAAAGELAAALNNYRSAYENCSPDDTWYDHLLDRLIALELQTGQYHLAYSYILTGLRLKPDQTDYHCYYGKLLDALGFWNAAIEQFKTCIELADIAERKGLPYSIVHPSFGRIVPHQMLGNIYRKKGDMQSAIQHWAMALKMQPKNYEILQSLIDLLLIYDSGKQTEKVLEMLYPSSTPLNSVLLFKMLLKTGDAKSAHRYRLLAESEGIELTFADHVLIRLIDRLDLNAIEAKEEPLPPPLAVMSSIVSNEMRFVERLSMESRLLAQTAIQALREQPVDLSVIKDSYPTLDSVLILLWRFGYQDLYFQLVNQIADYDVLNRLASEFYRSGLVEEAIELYILLLEQGALCAEGLKTIGVWHINSLECSESLKFFEASLDDHSNIDTLGLVLENLNINEVSDFLNAYYERYPLLRDIDFTSIPNDQ</sequence>
<dbReference type="Pfam" id="PF00535">
    <property type="entry name" value="Glycos_transf_2"/>
    <property type="match status" value="1"/>
</dbReference>
<dbReference type="SUPFAM" id="SSF53448">
    <property type="entry name" value="Nucleotide-diphospho-sugar transferases"/>
    <property type="match status" value="1"/>
</dbReference>